<name>A0A7R8CIJ6_LEPSM</name>
<organism evidence="1 2">
    <name type="scientific">Lepeophtheirus salmonis</name>
    <name type="common">Salmon louse</name>
    <name type="synonym">Caligus salmonis</name>
    <dbReference type="NCBI Taxonomy" id="72036"/>
    <lineage>
        <taxon>Eukaryota</taxon>
        <taxon>Metazoa</taxon>
        <taxon>Ecdysozoa</taxon>
        <taxon>Arthropoda</taxon>
        <taxon>Crustacea</taxon>
        <taxon>Multicrustacea</taxon>
        <taxon>Hexanauplia</taxon>
        <taxon>Copepoda</taxon>
        <taxon>Siphonostomatoida</taxon>
        <taxon>Caligidae</taxon>
        <taxon>Lepeophtheirus</taxon>
    </lineage>
</organism>
<accession>A0A7R8CIJ6</accession>
<dbReference type="EMBL" id="HG994592">
    <property type="protein sequence ID" value="CAF2827550.1"/>
    <property type="molecule type" value="Genomic_DNA"/>
</dbReference>
<dbReference type="AlphaFoldDB" id="A0A7R8CIJ6"/>
<evidence type="ECO:0000313" key="2">
    <source>
        <dbReference type="Proteomes" id="UP000675881"/>
    </source>
</evidence>
<proteinExistence type="predicted"/>
<reference evidence="1" key="1">
    <citation type="submission" date="2021-02" db="EMBL/GenBank/DDBJ databases">
        <authorList>
            <person name="Bekaert M."/>
        </authorList>
    </citation>
    <scope>NUCLEOTIDE SEQUENCE</scope>
    <source>
        <strain evidence="1">IoA-00</strain>
    </source>
</reference>
<keyword evidence="2" id="KW-1185">Reference proteome</keyword>
<gene>
    <name evidence="1" type="ORF">LSAA_4209</name>
</gene>
<dbReference type="Proteomes" id="UP000675881">
    <property type="component" value="Chromosome 13"/>
</dbReference>
<sequence length="200" mass="22854">MEESVNLSSESSPSPKRLKMTSERMGLKLGSTLNKYAACILANINSSKSIENKKSSRTFREEQKEPSEMLSHLLESSNVLSVIRQKNNKSYFTHPEDSNGIFFIMVDPPHLIKLGRKFLLSSGFRLPNGGGEVYIKNCSKMYFEAIYDDYPPEFTFTNQAIQDSNFEDIFTDDQGFICMYGWIVYKFQEECPHLSNKPVA</sequence>
<protein>
    <submittedName>
        <fullName evidence="1">(salmon louse) hypothetical protein</fullName>
    </submittedName>
</protein>
<evidence type="ECO:0000313" key="1">
    <source>
        <dbReference type="EMBL" id="CAF2827550.1"/>
    </source>
</evidence>